<protein>
    <submittedName>
        <fullName evidence="1">Uncharacterized protein</fullName>
    </submittedName>
</protein>
<evidence type="ECO:0000313" key="2">
    <source>
        <dbReference type="Proteomes" id="UP001055879"/>
    </source>
</evidence>
<dbReference type="Proteomes" id="UP001055879">
    <property type="component" value="Linkage Group LG08"/>
</dbReference>
<sequence length="320" mass="36168">MAPTYVSKTEEAIEREVFEGTKKKDIAMTITSQRWQRSGSCPKGTIPIRRIQKHNLNEDDFHGNGTKRSSKLKNKVGNLKYTTNTMANHSVALVQTQGYSYSGAKVDIKVWNPYVEKEDEYSISHVSIQNGGHHDFELVETGWAADGSTTTGCFDLICPGFVQVNHEIALGGAIYPVSSPNGLPYQITVYIFKDPMTNNWWVNYGESINIGYWPGELFMLLKYHGIMVKWGGDVYSSRVRTHPGHTATCMGSGHKPPSMFVDCGTMKRMRVEQNSQPLMIPEWSTTIVDEYRCYNILYEVDYVDDPIFYYGGPGRSPWCP</sequence>
<organism evidence="1 2">
    <name type="scientific">Arctium lappa</name>
    <name type="common">Greater burdock</name>
    <name type="synonym">Lappa major</name>
    <dbReference type="NCBI Taxonomy" id="4217"/>
    <lineage>
        <taxon>Eukaryota</taxon>
        <taxon>Viridiplantae</taxon>
        <taxon>Streptophyta</taxon>
        <taxon>Embryophyta</taxon>
        <taxon>Tracheophyta</taxon>
        <taxon>Spermatophyta</taxon>
        <taxon>Magnoliopsida</taxon>
        <taxon>eudicotyledons</taxon>
        <taxon>Gunneridae</taxon>
        <taxon>Pentapetalae</taxon>
        <taxon>asterids</taxon>
        <taxon>campanulids</taxon>
        <taxon>Asterales</taxon>
        <taxon>Asteraceae</taxon>
        <taxon>Carduoideae</taxon>
        <taxon>Cardueae</taxon>
        <taxon>Arctiinae</taxon>
        <taxon>Arctium</taxon>
    </lineage>
</organism>
<keyword evidence="2" id="KW-1185">Reference proteome</keyword>
<reference evidence="2" key="1">
    <citation type="journal article" date="2022" name="Mol. Ecol. Resour.">
        <title>The genomes of chicory, endive, great burdock and yacon provide insights into Asteraceae palaeo-polyploidization history and plant inulin production.</title>
        <authorList>
            <person name="Fan W."/>
            <person name="Wang S."/>
            <person name="Wang H."/>
            <person name="Wang A."/>
            <person name="Jiang F."/>
            <person name="Liu H."/>
            <person name="Zhao H."/>
            <person name="Xu D."/>
            <person name="Zhang Y."/>
        </authorList>
    </citation>
    <scope>NUCLEOTIDE SEQUENCE [LARGE SCALE GENOMIC DNA]</scope>
    <source>
        <strain evidence="2">cv. Niubang</strain>
    </source>
</reference>
<reference evidence="1 2" key="2">
    <citation type="journal article" date="2022" name="Mol. Ecol. Resour.">
        <title>The genomes of chicory, endive, great burdock and yacon provide insights into Asteraceae paleo-polyploidization history and plant inulin production.</title>
        <authorList>
            <person name="Fan W."/>
            <person name="Wang S."/>
            <person name="Wang H."/>
            <person name="Wang A."/>
            <person name="Jiang F."/>
            <person name="Liu H."/>
            <person name="Zhao H."/>
            <person name="Xu D."/>
            <person name="Zhang Y."/>
        </authorList>
    </citation>
    <scope>NUCLEOTIDE SEQUENCE [LARGE SCALE GENOMIC DNA]</scope>
    <source>
        <strain evidence="2">cv. Niubang</strain>
    </source>
</reference>
<comment type="caution">
    <text evidence="1">The sequence shown here is derived from an EMBL/GenBank/DDBJ whole genome shotgun (WGS) entry which is preliminary data.</text>
</comment>
<name>A0ACB9AAM7_ARCLA</name>
<proteinExistence type="predicted"/>
<dbReference type="EMBL" id="CM042054">
    <property type="protein sequence ID" value="KAI3707192.1"/>
    <property type="molecule type" value="Genomic_DNA"/>
</dbReference>
<gene>
    <name evidence="1" type="ORF">L6452_25500</name>
</gene>
<evidence type="ECO:0000313" key="1">
    <source>
        <dbReference type="EMBL" id="KAI3707192.1"/>
    </source>
</evidence>
<accession>A0ACB9AAM7</accession>